<dbReference type="InterPro" id="IPR051291">
    <property type="entry name" value="CIMAP"/>
</dbReference>
<dbReference type="PANTHER" id="PTHR21580:SF28">
    <property type="entry name" value="BOREALIN N-TERMINAL DOMAIN-CONTAINING PROTEIN-RELATED"/>
    <property type="match status" value="1"/>
</dbReference>
<evidence type="ECO:0000256" key="1">
    <source>
        <dbReference type="SAM" id="MobiDB-lite"/>
    </source>
</evidence>
<name>A0ABN9R401_9DINO</name>
<dbReference type="Proteomes" id="UP001189429">
    <property type="component" value="Unassembled WGS sequence"/>
</dbReference>
<reference evidence="2" key="1">
    <citation type="submission" date="2023-10" db="EMBL/GenBank/DDBJ databases">
        <authorList>
            <person name="Chen Y."/>
            <person name="Shah S."/>
            <person name="Dougan E. K."/>
            <person name="Thang M."/>
            <person name="Chan C."/>
        </authorList>
    </citation>
    <scope>NUCLEOTIDE SEQUENCE [LARGE SCALE GENOMIC DNA]</scope>
</reference>
<comment type="caution">
    <text evidence="2">The sequence shown here is derived from an EMBL/GenBank/DDBJ whole genome shotgun (WGS) entry which is preliminary data.</text>
</comment>
<organism evidence="2 3">
    <name type="scientific">Prorocentrum cordatum</name>
    <dbReference type="NCBI Taxonomy" id="2364126"/>
    <lineage>
        <taxon>Eukaryota</taxon>
        <taxon>Sar</taxon>
        <taxon>Alveolata</taxon>
        <taxon>Dinophyceae</taxon>
        <taxon>Prorocentrales</taxon>
        <taxon>Prorocentraceae</taxon>
        <taxon>Prorocentrum</taxon>
    </lineage>
</organism>
<feature type="region of interest" description="Disordered" evidence="1">
    <location>
        <begin position="1"/>
        <end position="27"/>
    </location>
</feature>
<evidence type="ECO:0000313" key="2">
    <source>
        <dbReference type="EMBL" id="CAK0812619.1"/>
    </source>
</evidence>
<evidence type="ECO:0000313" key="3">
    <source>
        <dbReference type="Proteomes" id="UP001189429"/>
    </source>
</evidence>
<feature type="region of interest" description="Disordered" evidence="1">
    <location>
        <begin position="199"/>
        <end position="264"/>
    </location>
</feature>
<dbReference type="EMBL" id="CAUYUJ010005193">
    <property type="protein sequence ID" value="CAK0812619.1"/>
    <property type="molecule type" value="Genomic_DNA"/>
</dbReference>
<feature type="compositionally biased region" description="Basic and acidic residues" evidence="1">
    <location>
        <begin position="243"/>
        <end position="253"/>
    </location>
</feature>
<dbReference type="PANTHER" id="PTHR21580">
    <property type="entry name" value="SHIPPO-1-RELATED"/>
    <property type="match status" value="1"/>
</dbReference>
<protein>
    <submittedName>
        <fullName evidence="2">Uncharacterized protein</fullName>
    </submittedName>
</protein>
<sequence>APAARRAGPARDLPRAPAAAAAAPAAAGALPVTHRSAPMVSQNCLSVHKAAPKFSFSHSGLGPERTKPSPSPGTYNVVGVDRDKFSRSASYSILGASKMGGAATVGSAAKVPGPGAYVPNDVRSLSPPKWAFGSEPRMAEKKAMKSAGPGQYNTATQNDAVSCSIAPKLGLGYKKPITPAPGAYQPKFENLSTMKAPGTMSFGSSSRGPIRDNGAPGPGRYSSTTKSLNAGYKTMPSFSMQGRWKDPPQKHPGPDFMSSTTSFK</sequence>
<proteinExistence type="predicted"/>
<gene>
    <name evidence="2" type="ORF">PCOR1329_LOCUS16871</name>
</gene>
<keyword evidence="3" id="KW-1185">Reference proteome</keyword>
<feature type="non-terminal residue" evidence="2">
    <location>
        <position position="1"/>
    </location>
</feature>
<dbReference type="InterPro" id="IPR010736">
    <property type="entry name" value="SHIPPO-rpt"/>
</dbReference>
<feature type="region of interest" description="Disordered" evidence="1">
    <location>
        <begin position="58"/>
        <end position="77"/>
    </location>
</feature>
<accession>A0ABN9R401</accession>
<dbReference type="Pfam" id="PF07004">
    <property type="entry name" value="SHIPPO-rpt"/>
    <property type="match status" value="4"/>
</dbReference>